<dbReference type="Gene3D" id="3.30.70.270">
    <property type="match status" value="1"/>
</dbReference>
<dbReference type="SUPFAM" id="SSF56672">
    <property type="entry name" value="DNA/RNA polymerases"/>
    <property type="match status" value="1"/>
</dbReference>
<dbReference type="Gene3D" id="3.10.10.10">
    <property type="entry name" value="HIV Type 1 Reverse Transcriptase, subunit A, domain 1"/>
    <property type="match status" value="1"/>
</dbReference>
<dbReference type="InParanoid" id="A0A1X7UWK3"/>
<protein>
    <recommendedName>
        <fullName evidence="2">Reverse transcriptase domain-containing protein</fullName>
    </recommendedName>
</protein>
<evidence type="ECO:0000313" key="1">
    <source>
        <dbReference type="EnsemblMetazoa" id="Aqu2.1.31747_001"/>
    </source>
</evidence>
<proteinExistence type="predicted"/>
<dbReference type="InterPro" id="IPR052055">
    <property type="entry name" value="Hepadnavirus_pol/RT"/>
</dbReference>
<evidence type="ECO:0008006" key="2">
    <source>
        <dbReference type="Google" id="ProtNLM"/>
    </source>
</evidence>
<sequence>MITDLSFPEGSSVNYGVDPALCSLEYTSVNRVAEVIADLGVDTLLAKIDIKSVYRMIPVHSADRPLVGWKWEGQVFVDSALPFGLCSAPKIFIAVADVSEWCFQQAEVLYVDHYLDDYIVLGASGTTE</sequence>
<dbReference type="InterPro" id="IPR043502">
    <property type="entry name" value="DNA/RNA_pol_sf"/>
</dbReference>
<dbReference type="InterPro" id="IPR043128">
    <property type="entry name" value="Rev_trsase/Diguanyl_cyclase"/>
</dbReference>
<dbReference type="AlphaFoldDB" id="A0A1X7UWK3"/>
<accession>A0A1X7UWK3</accession>
<name>A0A1X7UWK3_AMPQE</name>
<dbReference type="PANTHER" id="PTHR33050:SF7">
    <property type="entry name" value="RIBONUCLEASE H"/>
    <property type="match status" value="1"/>
</dbReference>
<dbReference type="PANTHER" id="PTHR33050">
    <property type="entry name" value="REVERSE TRANSCRIPTASE DOMAIN-CONTAINING PROTEIN"/>
    <property type="match status" value="1"/>
</dbReference>
<reference evidence="1" key="1">
    <citation type="submission" date="2017-05" db="UniProtKB">
        <authorList>
            <consortium name="EnsemblMetazoa"/>
        </authorList>
    </citation>
    <scope>IDENTIFICATION</scope>
</reference>
<organism evidence="1">
    <name type="scientific">Amphimedon queenslandica</name>
    <name type="common">Sponge</name>
    <dbReference type="NCBI Taxonomy" id="400682"/>
    <lineage>
        <taxon>Eukaryota</taxon>
        <taxon>Metazoa</taxon>
        <taxon>Porifera</taxon>
        <taxon>Demospongiae</taxon>
        <taxon>Heteroscleromorpha</taxon>
        <taxon>Haplosclerida</taxon>
        <taxon>Niphatidae</taxon>
        <taxon>Amphimedon</taxon>
    </lineage>
</organism>
<dbReference type="EnsemblMetazoa" id="Aqu2.1.31747_001">
    <property type="protein sequence ID" value="Aqu2.1.31747_001"/>
    <property type="gene ID" value="Aqu2.1.31747"/>
</dbReference>